<organism evidence="2">
    <name type="scientific">uncultured Solirubrobacteraceae bacterium</name>
    <dbReference type="NCBI Taxonomy" id="1162706"/>
    <lineage>
        <taxon>Bacteria</taxon>
        <taxon>Bacillati</taxon>
        <taxon>Actinomycetota</taxon>
        <taxon>Thermoleophilia</taxon>
        <taxon>Solirubrobacterales</taxon>
        <taxon>Solirubrobacteraceae</taxon>
        <taxon>environmental samples</taxon>
    </lineage>
</organism>
<accession>A0A6J4T3R8</accession>
<evidence type="ECO:0000256" key="1">
    <source>
        <dbReference type="SAM" id="MobiDB-lite"/>
    </source>
</evidence>
<reference evidence="2" key="1">
    <citation type="submission" date="2020-02" db="EMBL/GenBank/DDBJ databases">
        <authorList>
            <person name="Meier V. D."/>
        </authorList>
    </citation>
    <scope>NUCLEOTIDE SEQUENCE</scope>
    <source>
        <strain evidence="2">AVDCRST_MAG30</strain>
    </source>
</reference>
<sequence length="130" mass="14929">GRRPEPRRGGPRDRRERRHAAPLGRCGPHQDHSRRLQPAACAPRRGRAPHLPPEPRHHRRHPLRAQPLRGHRALGRGRRRDGARRARGGAVPGRRRSHPRRGRGARARPWRRGDRGREGHLGHGRARHPV</sequence>
<feature type="non-terminal residue" evidence="2">
    <location>
        <position position="1"/>
    </location>
</feature>
<feature type="compositionally biased region" description="Basic and acidic residues" evidence="1">
    <location>
        <begin position="1"/>
        <end position="14"/>
    </location>
</feature>
<evidence type="ECO:0000313" key="2">
    <source>
        <dbReference type="EMBL" id="CAA9513370.1"/>
    </source>
</evidence>
<feature type="compositionally biased region" description="Basic residues" evidence="1">
    <location>
        <begin position="56"/>
        <end position="110"/>
    </location>
</feature>
<feature type="non-terminal residue" evidence="2">
    <location>
        <position position="130"/>
    </location>
</feature>
<dbReference type="AlphaFoldDB" id="A0A6J4T3R8"/>
<feature type="region of interest" description="Disordered" evidence="1">
    <location>
        <begin position="1"/>
        <end position="130"/>
    </location>
</feature>
<name>A0A6J4T3R8_9ACTN</name>
<dbReference type="EMBL" id="CADCVS010000340">
    <property type="protein sequence ID" value="CAA9513370.1"/>
    <property type="molecule type" value="Genomic_DNA"/>
</dbReference>
<feature type="compositionally biased region" description="Basic and acidic residues" evidence="1">
    <location>
        <begin position="111"/>
        <end position="121"/>
    </location>
</feature>
<protein>
    <submittedName>
        <fullName evidence="2">Molybdate-binding domain of ModE</fullName>
    </submittedName>
</protein>
<proteinExistence type="predicted"/>
<gene>
    <name evidence="2" type="ORF">AVDCRST_MAG30-2617</name>
</gene>